<accession>A0ABR1INP8</accession>
<name>A0ABR1INP8_9AGAR</name>
<evidence type="ECO:0000313" key="2">
    <source>
        <dbReference type="EMBL" id="KAK7437477.1"/>
    </source>
</evidence>
<feature type="region of interest" description="Disordered" evidence="1">
    <location>
        <begin position="1"/>
        <end position="35"/>
    </location>
</feature>
<dbReference type="Proteomes" id="UP001498398">
    <property type="component" value="Unassembled WGS sequence"/>
</dbReference>
<proteinExistence type="predicted"/>
<comment type="caution">
    <text evidence="2">The sequence shown here is derived from an EMBL/GenBank/DDBJ whole genome shotgun (WGS) entry which is preliminary data.</text>
</comment>
<feature type="region of interest" description="Disordered" evidence="1">
    <location>
        <begin position="369"/>
        <end position="393"/>
    </location>
</feature>
<dbReference type="EMBL" id="JBANRG010000085">
    <property type="protein sequence ID" value="KAK7437477.1"/>
    <property type="molecule type" value="Genomic_DNA"/>
</dbReference>
<gene>
    <name evidence="2" type="ORF">VKT23_018549</name>
</gene>
<evidence type="ECO:0000313" key="3">
    <source>
        <dbReference type="Proteomes" id="UP001498398"/>
    </source>
</evidence>
<reference evidence="2 3" key="1">
    <citation type="submission" date="2024-01" db="EMBL/GenBank/DDBJ databases">
        <title>A draft genome for the cacao thread blight pathogen Marasmiellus scandens.</title>
        <authorList>
            <person name="Baruah I.K."/>
            <person name="Leung J."/>
            <person name="Bukari Y."/>
            <person name="Amoako-Attah I."/>
            <person name="Meinhardt L.W."/>
            <person name="Bailey B.A."/>
            <person name="Cohen S.P."/>
        </authorList>
    </citation>
    <scope>NUCLEOTIDE SEQUENCE [LARGE SCALE GENOMIC DNA]</scope>
    <source>
        <strain evidence="2 3">GH-19</strain>
    </source>
</reference>
<organism evidence="2 3">
    <name type="scientific">Marasmiellus scandens</name>
    <dbReference type="NCBI Taxonomy" id="2682957"/>
    <lineage>
        <taxon>Eukaryota</taxon>
        <taxon>Fungi</taxon>
        <taxon>Dikarya</taxon>
        <taxon>Basidiomycota</taxon>
        <taxon>Agaricomycotina</taxon>
        <taxon>Agaricomycetes</taxon>
        <taxon>Agaricomycetidae</taxon>
        <taxon>Agaricales</taxon>
        <taxon>Marasmiineae</taxon>
        <taxon>Omphalotaceae</taxon>
        <taxon>Marasmiellus</taxon>
    </lineage>
</organism>
<keyword evidence="3" id="KW-1185">Reference proteome</keyword>
<sequence length="445" mass="48532">MSNPFIDTEAVDDRLDRGEEEEEEEEHGFFDDSDEFIDEEMVQDLDQLHMLEDMPHHTRFQEWSNTLSSIAEKYERAPSASSTFSCFPSQHPNLSELDTLRVKMNQVPDSQLHTTLRSDDSASFWRLKCKPNAQYTLLRDILLFKPTSPIPSPEHIWIPTLLRSSISAESKSTSGSDSRSRAWSAVANYVTSGQSIPQIHAELETILGEQYVASDWDAVITASTAEGDDEASIMAAQAEVVKLAAAAGYPIAPVSPNNAAFDGAPPASSSASSTSLAVATPVQALPMLSPSSFPQVSANDRDRTPLFLPDPSPTPSIIPLPLVEKMFMEMFAASSSSTIPSGDPVSSNADPLSTIPSWDAVSTDLNAYRAEPSSSNTGPNPPLNNLDDEDNTLSSLHLPNSPIRAAFCVPHVIDCIYLEAEPFFHPDAAKYSSIMTYLRQHSAVQ</sequence>
<protein>
    <submittedName>
        <fullName evidence="2">Uncharacterized protein</fullName>
    </submittedName>
</protein>
<evidence type="ECO:0000256" key="1">
    <source>
        <dbReference type="SAM" id="MobiDB-lite"/>
    </source>
</evidence>
<feature type="compositionally biased region" description="Acidic residues" evidence="1">
    <location>
        <begin position="18"/>
        <end position="35"/>
    </location>
</feature>